<dbReference type="EMBL" id="JAFIRR010000048">
    <property type="protein sequence ID" value="MCO6416159.1"/>
    <property type="molecule type" value="Genomic_DNA"/>
</dbReference>
<comment type="caution">
    <text evidence="2">The sequence shown here is derived from an EMBL/GenBank/DDBJ whole genome shotgun (WGS) entry which is preliminary data.</text>
</comment>
<dbReference type="Proteomes" id="UP001523392">
    <property type="component" value="Unassembled WGS sequence"/>
</dbReference>
<feature type="compositionally biased region" description="Basic and acidic residues" evidence="1">
    <location>
        <begin position="1"/>
        <end position="12"/>
    </location>
</feature>
<dbReference type="RefSeq" id="WP_252952766.1">
    <property type="nucleotide sequence ID" value="NZ_JAFIRR010000048.1"/>
</dbReference>
<reference evidence="2 3" key="1">
    <citation type="submission" date="2021-12" db="EMBL/GenBank/DDBJ databases">
        <title>Siccirubricoccus leaddurans sp. nov., a high concentration Zn2+ tolerance bacterium.</title>
        <authorList>
            <person name="Cao Y."/>
        </authorList>
    </citation>
    <scope>NUCLEOTIDE SEQUENCE [LARGE SCALE GENOMIC DNA]</scope>
    <source>
        <strain evidence="2 3">KC 17139</strain>
    </source>
</reference>
<evidence type="ECO:0000256" key="1">
    <source>
        <dbReference type="SAM" id="MobiDB-lite"/>
    </source>
</evidence>
<evidence type="ECO:0000313" key="2">
    <source>
        <dbReference type="EMBL" id="MCO6416159.1"/>
    </source>
</evidence>
<evidence type="ECO:0000313" key="3">
    <source>
        <dbReference type="Proteomes" id="UP001523392"/>
    </source>
</evidence>
<gene>
    <name evidence="2" type="ORF">JYK14_08260</name>
</gene>
<accession>A0ABT1D4M3</accession>
<name>A0ABT1D4M3_9PROT</name>
<sequence length="71" mass="8190">MSEKVTTDDRPLHPGHHWGPFASDPWSPDLDLVTGEAWEALVEQARRIRLNREHAERVTVAERHESLPMPK</sequence>
<organism evidence="2 3">
    <name type="scientific">Siccirubricoccus soli</name>
    <dbReference type="NCBI Taxonomy" id="2899147"/>
    <lineage>
        <taxon>Bacteria</taxon>
        <taxon>Pseudomonadati</taxon>
        <taxon>Pseudomonadota</taxon>
        <taxon>Alphaproteobacteria</taxon>
        <taxon>Acetobacterales</taxon>
        <taxon>Roseomonadaceae</taxon>
        <taxon>Siccirubricoccus</taxon>
    </lineage>
</organism>
<proteinExistence type="predicted"/>
<protein>
    <submittedName>
        <fullName evidence="2">Uncharacterized protein</fullName>
    </submittedName>
</protein>
<feature type="region of interest" description="Disordered" evidence="1">
    <location>
        <begin position="1"/>
        <end position="26"/>
    </location>
</feature>
<keyword evidence="3" id="KW-1185">Reference proteome</keyword>